<evidence type="ECO:0000256" key="10">
    <source>
        <dbReference type="HAMAP-Rule" id="MF_01151"/>
    </source>
</evidence>
<dbReference type="CDD" id="cd00446">
    <property type="entry name" value="GrpE"/>
    <property type="match status" value="1"/>
</dbReference>
<dbReference type="RefSeq" id="WP_183296059.1">
    <property type="nucleotide sequence ID" value="NZ_JACHVX010000003.1"/>
</dbReference>
<name>A0A7W4YB15_9CELL</name>
<evidence type="ECO:0000256" key="5">
    <source>
        <dbReference type="ARBA" id="ARBA00023016"/>
    </source>
</evidence>
<dbReference type="PANTHER" id="PTHR21237">
    <property type="entry name" value="GRPE PROTEIN"/>
    <property type="match status" value="1"/>
</dbReference>
<dbReference type="Pfam" id="PF01025">
    <property type="entry name" value="GrpE"/>
    <property type="match status" value="1"/>
</dbReference>
<dbReference type="FunFam" id="2.30.22.10:FF:000001">
    <property type="entry name" value="Protein GrpE"/>
    <property type="match status" value="1"/>
</dbReference>
<dbReference type="GO" id="GO:0051087">
    <property type="term" value="F:protein-folding chaperone binding"/>
    <property type="evidence" value="ECO:0007669"/>
    <property type="project" value="InterPro"/>
</dbReference>
<keyword evidence="6 10" id="KW-0143">Chaperone</keyword>
<dbReference type="EMBL" id="JACHVX010000003">
    <property type="protein sequence ID" value="MBB2923183.1"/>
    <property type="molecule type" value="Genomic_DNA"/>
</dbReference>
<evidence type="ECO:0000256" key="2">
    <source>
        <dbReference type="ARBA" id="ARBA00009054"/>
    </source>
</evidence>
<evidence type="ECO:0000256" key="12">
    <source>
        <dbReference type="SAM" id="MobiDB-lite"/>
    </source>
</evidence>
<dbReference type="GO" id="GO:0042803">
    <property type="term" value="F:protein homodimerization activity"/>
    <property type="evidence" value="ECO:0007669"/>
    <property type="project" value="InterPro"/>
</dbReference>
<dbReference type="PRINTS" id="PR00773">
    <property type="entry name" value="GRPEPROTEIN"/>
</dbReference>
<reference evidence="13 14" key="1">
    <citation type="submission" date="2020-08" db="EMBL/GenBank/DDBJ databases">
        <title>The Agave Microbiome: Exploring the role of microbial communities in plant adaptations to desert environments.</title>
        <authorList>
            <person name="Partida-Martinez L.P."/>
        </authorList>
    </citation>
    <scope>NUCLEOTIDE SEQUENCE [LARGE SCALE GENOMIC DNA]</scope>
    <source>
        <strain evidence="13 14">RAS26</strain>
    </source>
</reference>
<feature type="region of interest" description="Disordered" evidence="12">
    <location>
        <begin position="1"/>
        <end position="59"/>
    </location>
</feature>
<comment type="subunit">
    <text evidence="3 10">Homodimer.</text>
</comment>
<dbReference type="PANTHER" id="PTHR21237:SF23">
    <property type="entry name" value="GRPE PROTEIN HOMOLOG, MITOCHONDRIAL"/>
    <property type="match status" value="1"/>
</dbReference>
<gene>
    <name evidence="10" type="primary">grpE</name>
    <name evidence="13" type="ORF">FHR80_002108</name>
</gene>
<dbReference type="GO" id="GO:0051082">
    <property type="term" value="F:unfolded protein binding"/>
    <property type="evidence" value="ECO:0007669"/>
    <property type="project" value="TreeGrafter"/>
</dbReference>
<dbReference type="SUPFAM" id="SSF58014">
    <property type="entry name" value="Coiled-coil domain of nucleotide exchange factor GrpE"/>
    <property type="match status" value="1"/>
</dbReference>
<keyword evidence="5 10" id="KW-0346">Stress response</keyword>
<comment type="similarity">
    <text evidence="2 10 11">Belongs to the GrpE family.</text>
</comment>
<dbReference type="GO" id="GO:0006457">
    <property type="term" value="P:protein folding"/>
    <property type="evidence" value="ECO:0007669"/>
    <property type="project" value="InterPro"/>
</dbReference>
<dbReference type="InterPro" id="IPR009012">
    <property type="entry name" value="GrpE_head"/>
</dbReference>
<dbReference type="SUPFAM" id="SSF51064">
    <property type="entry name" value="Head domain of nucleotide exchange factor GrpE"/>
    <property type="match status" value="1"/>
</dbReference>
<evidence type="ECO:0000256" key="11">
    <source>
        <dbReference type="RuleBase" id="RU004478"/>
    </source>
</evidence>
<evidence type="ECO:0000256" key="1">
    <source>
        <dbReference type="ARBA" id="ARBA00004496"/>
    </source>
</evidence>
<dbReference type="InterPro" id="IPR013805">
    <property type="entry name" value="GrpE_CC"/>
</dbReference>
<dbReference type="Proteomes" id="UP000518206">
    <property type="component" value="Unassembled WGS sequence"/>
</dbReference>
<evidence type="ECO:0000313" key="14">
    <source>
        <dbReference type="Proteomes" id="UP000518206"/>
    </source>
</evidence>
<dbReference type="InterPro" id="IPR000740">
    <property type="entry name" value="GrpE"/>
</dbReference>
<evidence type="ECO:0000256" key="8">
    <source>
        <dbReference type="ARBA" id="ARBA00072274"/>
    </source>
</evidence>
<reference evidence="13 14" key="2">
    <citation type="submission" date="2020-08" db="EMBL/GenBank/DDBJ databases">
        <authorList>
            <person name="Partida-Martinez L."/>
            <person name="Huntemann M."/>
            <person name="Clum A."/>
            <person name="Wang J."/>
            <person name="Palaniappan K."/>
            <person name="Ritter S."/>
            <person name="Chen I.-M."/>
            <person name="Stamatis D."/>
            <person name="Reddy T."/>
            <person name="O'Malley R."/>
            <person name="Daum C."/>
            <person name="Shapiro N."/>
            <person name="Ivanova N."/>
            <person name="Kyrpides N."/>
            <person name="Woyke T."/>
        </authorList>
    </citation>
    <scope>NUCLEOTIDE SEQUENCE [LARGE SCALE GENOMIC DNA]</scope>
    <source>
        <strain evidence="13 14">RAS26</strain>
    </source>
</reference>
<sequence length="221" mass="23721">MTSENARHAGSGEPDPAEGAPRFTDKRRIDPDTGLLREPTPTEEAEAAAAAAEGGADDPVAHLDFETPDTGALAAAEALAAERLDELQRRNAAYYNLEQQYSGYVKRSKSEALVAREQGVAEVAEALIGVLDDIALARQHGDLQGPFLSIAEKLESTLARFKIERFGAEGEVFDPTVHEALMHSHSADVTEPTVGTVLQPGYRIGERVLRPVRVAVIDPDA</sequence>
<accession>A0A7W4YB15</accession>
<evidence type="ECO:0000256" key="4">
    <source>
        <dbReference type="ARBA" id="ARBA00022490"/>
    </source>
</evidence>
<evidence type="ECO:0000313" key="13">
    <source>
        <dbReference type="EMBL" id="MBB2923183.1"/>
    </source>
</evidence>
<evidence type="ECO:0000256" key="7">
    <source>
        <dbReference type="ARBA" id="ARBA00053401"/>
    </source>
</evidence>
<evidence type="ECO:0000256" key="3">
    <source>
        <dbReference type="ARBA" id="ARBA00011738"/>
    </source>
</evidence>
<dbReference type="HAMAP" id="MF_01151">
    <property type="entry name" value="GrpE"/>
    <property type="match status" value="1"/>
</dbReference>
<dbReference type="Gene3D" id="2.30.22.10">
    <property type="entry name" value="Head domain of nucleotide exchange factor GrpE"/>
    <property type="match status" value="1"/>
</dbReference>
<comment type="function">
    <text evidence="7 10">Participates actively in the response to hyperosmotic and heat shock by preventing the aggregation of stress-denatured proteins, in association with DnaK and GrpE. It is the nucleotide exchange factor for DnaK and may function as a thermosensor. Unfolded proteins bind initially to DnaJ; upon interaction with the DnaJ-bound protein, DnaK hydrolyzes its bound ATP, resulting in the formation of a stable complex. GrpE releases ADP from DnaK; ATP binding to DnaK triggers the release of the substrate protein, thus completing the reaction cycle. Several rounds of ATP-dependent interactions between DnaJ, DnaK and GrpE are required for fully efficient folding.</text>
</comment>
<dbReference type="Gene3D" id="3.90.20.20">
    <property type="match status" value="1"/>
</dbReference>
<comment type="caution">
    <text evidence="13">The sequence shown here is derived from an EMBL/GenBank/DDBJ whole genome shotgun (WGS) entry which is preliminary data.</text>
</comment>
<proteinExistence type="inferred from homology"/>
<keyword evidence="4 10" id="KW-0963">Cytoplasm</keyword>
<dbReference type="GO" id="GO:0000774">
    <property type="term" value="F:adenyl-nucleotide exchange factor activity"/>
    <property type="evidence" value="ECO:0007669"/>
    <property type="project" value="InterPro"/>
</dbReference>
<dbReference type="GO" id="GO:0005737">
    <property type="term" value="C:cytoplasm"/>
    <property type="evidence" value="ECO:0007669"/>
    <property type="project" value="UniProtKB-SubCell"/>
</dbReference>
<evidence type="ECO:0000256" key="6">
    <source>
        <dbReference type="ARBA" id="ARBA00023186"/>
    </source>
</evidence>
<comment type="subcellular location">
    <subcellularLocation>
        <location evidence="1 10">Cytoplasm</location>
    </subcellularLocation>
</comment>
<dbReference type="AlphaFoldDB" id="A0A7W4YB15"/>
<evidence type="ECO:0000256" key="9">
    <source>
        <dbReference type="ARBA" id="ARBA00076414"/>
    </source>
</evidence>
<organism evidence="13 14">
    <name type="scientific">Cellulomonas cellasea</name>
    <dbReference type="NCBI Taxonomy" id="43670"/>
    <lineage>
        <taxon>Bacteria</taxon>
        <taxon>Bacillati</taxon>
        <taxon>Actinomycetota</taxon>
        <taxon>Actinomycetes</taxon>
        <taxon>Micrococcales</taxon>
        <taxon>Cellulomonadaceae</taxon>
        <taxon>Cellulomonas</taxon>
    </lineage>
</organism>
<protein>
    <recommendedName>
        <fullName evidence="8 10">Protein GrpE</fullName>
    </recommendedName>
    <alternativeName>
        <fullName evidence="9 10">HSP-70 cofactor</fullName>
    </alternativeName>
</protein>